<dbReference type="CDD" id="cd07302">
    <property type="entry name" value="CHD"/>
    <property type="match status" value="1"/>
</dbReference>
<evidence type="ECO:0000256" key="1">
    <source>
        <dbReference type="ARBA" id="ARBA00005381"/>
    </source>
</evidence>
<comment type="caution">
    <text evidence="4">The sequence shown here is derived from an EMBL/GenBank/DDBJ whole genome shotgun (WGS) entry which is preliminary data.</text>
</comment>
<dbReference type="InterPro" id="IPR050697">
    <property type="entry name" value="Adenylyl/Guanylyl_Cyclase_3/4"/>
</dbReference>
<feature type="transmembrane region" description="Helical" evidence="2">
    <location>
        <begin position="300"/>
        <end position="318"/>
    </location>
</feature>
<dbReference type="RefSeq" id="WP_323303956.1">
    <property type="nucleotide sequence ID" value="NZ_JAYGHX010000001.1"/>
</dbReference>
<evidence type="ECO:0000313" key="5">
    <source>
        <dbReference type="Proteomes" id="UP001304461"/>
    </source>
</evidence>
<dbReference type="PANTHER" id="PTHR43081">
    <property type="entry name" value="ADENYLATE CYCLASE, TERMINAL-DIFFERENTIATION SPECIFIC-RELATED"/>
    <property type="match status" value="1"/>
</dbReference>
<gene>
    <name evidence="4" type="ORF">VB738_00985</name>
</gene>
<dbReference type="SUPFAM" id="SSF55073">
    <property type="entry name" value="Nucleotide cyclase"/>
    <property type="match status" value="1"/>
</dbReference>
<name>A0ABU5RPX9_9CYAN</name>
<dbReference type="PROSITE" id="PS50125">
    <property type="entry name" value="GUANYLATE_CYCLASE_2"/>
    <property type="match status" value="1"/>
</dbReference>
<dbReference type="Pfam" id="PF00211">
    <property type="entry name" value="Guanylate_cyc"/>
    <property type="match status" value="1"/>
</dbReference>
<protein>
    <submittedName>
        <fullName evidence="4">Adenylate/guanylate cyclase domain-containing protein</fullName>
        <ecNumber evidence="4">4.6.1.-</ecNumber>
    </submittedName>
</protein>
<dbReference type="EMBL" id="JAYGHX010000001">
    <property type="protein sequence ID" value="MEA5389823.1"/>
    <property type="molecule type" value="Genomic_DNA"/>
</dbReference>
<reference evidence="4 5" key="1">
    <citation type="submission" date="2023-12" db="EMBL/GenBank/DDBJ databases">
        <title>Baltic Sea Cyanobacteria.</title>
        <authorList>
            <person name="Delbaje E."/>
            <person name="Fewer D.P."/>
            <person name="Shishido T.K."/>
        </authorList>
    </citation>
    <scope>NUCLEOTIDE SEQUENCE [LARGE SCALE GENOMIC DNA]</scope>
    <source>
        <strain evidence="4 5">UHCC 0139</strain>
    </source>
</reference>
<dbReference type="InterPro" id="IPR001054">
    <property type="entry name" value="A/G_cyclase"/>
</dbReference>
<dbReference type="InterPro" id="IPR007890">
    <property type="entry name" value="CHASE2"/>
</dbReference>
<proteinExistence type="inferred from homology"/>
<organism evidence="4 5">
    <name type="scientific">Cyanobium gracile UHCC 0139</name>
    <dbReference type="NCBI Taxonomy" id="3110308"/>
    <lineage>
        <taxon>Bacteria</taxon>
        <taxon>Bacillati</taxon>
        <taxon>Cyanobacteriota</taxon>
        <taxon>Cyanophyceae</taxon>
        <taxon>Synechococcales</taxon>
        <taxon>Prochlorococcaceae</taxon>
        <taxon>Cyanobium</taxon>
    </lineage>
</organism>
<keyword evidence="5" id="KW-1185">Reference proteome</keyword>
<dbReference type="SMART" id="SM00044">
    <property type="entry name" value="CYCc"/>
    <property type="match status" value="1"/>
</dbReference>
<dbReference type="Gene3D" id="3.30.70.1230">
    <property type="entry name" value="Nucleotide cyclase"/>
    <property type="match status" value="1"/>
</dbReference>
<dbReference type="GO" id="GO:0016829">
    <property type="term" value="F:lyase activity"/>
    <property type="evidence" value="ECO:0007669"/>
    <property type="project" value="UniProtKB-KW"/>
</dbReference>
<dbReference type="SMART" id="SM01080">
    <property type="entry name" value="CHASE2"/>
    <property type="match status" value="1"/>
</dbReference>
<dbReference type="EC" id="4.6.1.-" evidence="4"/>
<evidence type="ECO:0000256" key="2">
    <source>
        <dbReference type="SAM" id="Phobius"/>
    </source>
</evidence>
<dbReference type="InterPro" id="IPR029787">
    <property type="entry name" value="Nucleotide_cyclase"/>
</dbReference>
<sequence length="613" mass="65017">MPPWPGLGRRLWWLALAAPLLAGLDRAPLTPLGQGPRLLDDQLVQTFFQLRGARPAPADPVILAIDADSLELGELLAPGERQASPLWRQMGPWPWTRALQARLAAHVLEQGAARVLFNIEFSQPSRFGPADDRAFAATLAPWRERVHLAAVYAVQEEGGLVQSRLRLPIHPLGAPGLTTLLQSPRGVVEAVPGQDWIQARLGDFPPPLPRPMAFLVRPAAPPPAPMGLDFPGPAGTMPRVPAWKLLEAPPSTWRGRTVLIGVTAPGLGDLQETPFGPMAGTEIQAVALANVLQGRGLGRLPLAGDGLLLLGWGALAGLQLRRPASAGGTLRLALALAGAVLLAGWAAWAGAWMRLPLAALLLAPVAGGGVRAVGQGLAESRERAYLHQVLSRRVSPTLLRDILRSPGPLWNQAVGSRARCAVLFSDLVGFTPLSAVLEPAELFALLNRYFEAMAGAVLEQEGLLDKFIGDAVMAEFGVPRSRGDAEEARSAVRAALAMQERLEALNLELAAAGTPPLRHGIGLHFGEVIAGNLGSSQRLEFTVVGASVNVTSRLEGLTRLFPEHPILVSGDLLALLPGELEVLPLGSHRIKGWPVPLEVYALQGLRPGEAAPG</sequence>
<comment type="similarity">
    <text evidence="1">Belongs to the adenylyl cyclase class-3 family.</text>
</comment>
<dbReference type="PANTHER" id="PTHR43081:SF1">
    <property type="entry name" value="ADENYLATE CYCLASE, TERMINAL-DIFFERENTIATION SPECIFIC"/>
    <property type="match status" value="1"/>
</dbReference>
<keyword evidence="2" id="KW-0812">Transmembrane</keyword>
<evidence type="ECO:0000259" key="3">
    <source>
        <dbReference type="PROSITE" id="PS50125"/>
    </source>
</evidence>
<feature type="domain" description="Guanylate cyclase" evidence="3">
    <location>
        <begin position="421"/>
        <end position="555"/>
    </location>
</feature>
<dbReference type="Pfam" id="PF05226">
    <property type="entry name" value="CHASE2"/>
    <property type="match status" value="1"/>
</dbReference>
<evidence type="ECO:0000313" key="4">
    <source>
        <dbReference type="EMBL" id="MEA5389823.1"/>
    </source>
</evidence>
<keyword evidence="2" id="KW-1133">Transmembrane helix</keyword>
<feature type="transmembrane region" description="Helical" evidence="2">
    <location>
        <begin position="330"/>
        <end position="349"/>
    </location>
</feature>
<dbReference type="Proteomes" id="UP001304461">
    <property type="component" value="Unassembled WGS sequence"/>
</dbReference>
<accession>A0ABU5RPX9</accession>
<keyword evidence="2" id="KW-0472">Membrane</keyword>
<keyword evidence="4" id="KW-0456">Lyase</keyword>